<evidence type="ECO:0000256" key="2">
    <source>
        <dbReference type="ARBA" id="ARBA00022516"/>
    </source>
</evidence>
<evidence type="ECO:0000256" key="6">
    <source>
        <dbReference type="ARBA" id="ARBA00023145"/>
    </source>
</evidence>
<evidence type="ECO:0008006" key="13">
    <source>
        <dbReference type="Google" id="ProtNLM"/>
    </source>
</evidence>
<evidence type="ECO:0000313" key="11">
    <source>
        <dbReference type="EMBL" id="GAA0536080.1"/>
    </source>
</evidence>
<keyword evidence="10" id="KW-0670">Pyruvate</keyword>
<sequence length="246" mass="28431">MVKSLRRWIEEDVKPFRDEPVRWLSEQHFFRDPLRPVHADPDVFLSPADGVILYQDFLDPDEPVVDIKGSPHTVREALRDDSYAERSLVIGIFMSFYDVHVNRVPYSGRLSYRELAPIDTFNRPMLDVEHELLEELRIPVGGSEYLRHNQRVVNRIDVGALHLSYYVLQIADYDVNRITPFVLGQQRAVLQGTRFSQIRFGSQVDLVIPLSGEHDLVPLCLPGQHVEAGVDALVRIDRRRPGEEQR</sequence>
<dbReference type="PANTHER" id="PTHR35809">
    <property type="entry name" value="ARCHAETIDYLSERINE DECARBOXYLASE PROENZYME-RELATED"/>
    <property type="match status" value="1"/>
</dbReference>
<evidence type="ECO:0000256" key="4">
    <source>
        <dbReference type="ARBA" id="ARBA00023098"/>
    </source>
</evidence>
<dbReference type="PANTHER" id="PTHR35809:SF1">
    <property type="entry name" value="ARCHAETIDYLSERINE DECARBOXYLASE PROENZYME-RELATED"/>
    <property type="match status" value="1"/>
</dbReference>
<keyword evidence="9" id="KW-1208">Phospholipid metabolism</keyword>
<accession>A0ABP3N4Y1</accession>
<dbReference type="InterPro" id="IPR033175">
    <property type="entry name" value="PSD-A"/>
</dbReference>
<gene>
    <name evidence="11" type="ORF">GCM10009533_39100</name>
</gene>
<keyword evidence="3" id="KW-0210">Decarboxylase</keyword>
<evidence type="ECO:0000256" key="10">
    <source>
        <dbReference type="ARBA" id="ARBA00023317"/>
    </source>
</evidence>
<reference evidence="12" key="1">
    <citation type="journal article" date="2019" name="Int. J. Syst. Evol. Microbiol.">
        <title>The Global Catalogue of Microorganisms (GCM) 10K type strain sequencing project: providing services to taxonomists for standard genome sequencing and annotation.</title>
        <authorList>
            <consortium name="The Broad Institute Genomics Platform"/>
            <consortium name="The Broad Institute Genome Sequencing Center for Infectious Disease"/>
            <person name="Wu L."/>
            <person name="Ma J."/>
        </authorList>
    </citation>
    <scope>NUCLEOTIDE SEQUENCE [LARGE SCALE GENOMIC DNA]</scope>
    <source>
        <strain evidence="12">JCM 10303</strain>
    </source>
</reference>
<dbReference type="Proteomes" id="UP001500729">
    <property type="component" value="Unassembled WGS sequence"/>
</dbReference>
<evidence type="ECO:0000256" key="7">
    <source>
        <dbReference type="ARBA" id="ARBA00023209"/>
    </source>
</evidence>
<dbReference type="Pfam" id="PF02666">
    <property type="entry name" value="PS_Dcarbxylase"/>
    <property type="match status" value="1"/>
</dbReference>
<dbReference type="EMBL" id="BAAAGS010000025">
    <property type="protein sequence ID" value="GAA0536080.1"/>
    <property type="molecule type" value="Genomic_DNA"/>
</dbReference>
<comment type="caution">
    <text evidence="11">The sequence shown here is derived from an EMBL/GenBank/DDBJ whole genome shotgun (WGS) entry which is preliminary data.</text>
</comment>
<keyword evidence="4" id="KW-0443">Lipid metabolism</keyword>
<dbReference type="InterPro" id="IPR003817">
    <property type="entry name" value="PS_Dcarbxylase"/>
</dbReference>
<keyword evidence="6" id="KW-0865">Zymogen</keyword>
<keyword evidence="12" id="KW-1185">Reference proteome</keyword>
<dbReference type="RefSeq" id="WP_009945154.1">
    <property type="nucleotide sequence ID" value="NZ_BAAAGS010000025.1"/>
</dbReference>
<keyword evidence="1" id="KW-1003">Cell membrane</keyword>
<keyword evidence="8" id="KW-0456">Lyase</keyword>
<evidence type="ECO:0000313" key="12">
    <source>
        <dbReference type="Proteomes" id="UP001500729"/>
    </source>
</evidence>
<keyword evidence="5" id="KW-0472">Membrane</keyword>
<organism evidence="11 12">
    <name type="scientific">Saccharopolyspora erythraea</name>
    <name type="common">Streptomyces erythraeus</name>
    <dbReference type="NCBI Taxonomy" id="1836"/>
    <lineage>
        <taxon>Bacteria</taxon>
        <taxon>Bacillati</taxon>
        <taxon>Actinomycetota</taxon>
        <taxon>Actinomycetes</taxon>
        <taxon>Pseudonocardiales</taxon>
        <taxon>Pseudonocardiaceae</taxon>
        <taxon>Saccharopolyspora</taxon>
    </lineage>
</organism>
<evidence type="ECO:0000256" key="1">
    <source>
        <dbReference type="ARBA" id="ARBA00022475"/>
    </source>
</evidence>
<keyword evidence="7" id="KW-0594">Phospholipid biosynthesis</keyword>
<evidence type="ECO:0000256" key="5">
    <source>
        <dbReference type="ARBA" id="ARBA00023136"/>
    </source>
</evidence>
<name>A0ABP3N4Y1_SACER</name>
<evidence type="ECO:0000256" key="8">
    <source>
        <dbReference type="ARBA" id="ARBA00023239"/>
    </source>
</evidence>
<protein>
    <recommendedName>
        <fullName evidence="13">Phosphatidylserine decarboxylase</fullName>
    </recommendedName>
</protein>
<proteinExistence type="predicted"/>
<keyword evidence="2" id="KW-0444">Lipid biosynthesis</keyword>
<evidence type="ECO:0000256" key="3">
    <source>
        <dbReference type="ARBA" id="ARBA00022793"/>
    </source>
</evidence>
<evidence type="ECO:0000256" key="9">
    <source>
        <dbReference type="ARBA" id="ARBA00023264"/>
    </source>
</evidence>